<reference evidence="16 17" key="1">
    <citation type="submission" date="2023-02" db="EMBL/GenBank/DDBJ databases">
        <title>Mannheimia cairiniae sp. nov., a novel species of Mannheimia obtained from moscovy ducks (Cairina moschata) and reclassification of Mannheimia ovis as heterotypic synonym of Mannheimia pernigra.</title>
        <authorList>
            <person name="Christensen H."/>
        </authorList>
    </citation>
    <scope>NUCLEOTIDE SEQUENCE [LARGE SCALE GENOMIC DNA]</scope>
    <source>
        <strain evidence="16 17">AT1</strain>
    </source>
</reference>
<evidence type="ECO:0000256" key="15">
    <source>
        <dbReference type="SAM" id="Phobius"/>
    </source>
</evidence>
<evidence type="ECO:0000256" key="6">
    <source>
        <dbReference type="ARBA" id="ARBA00022960"/>
    </source>
</evidence>
<keyword evidence="13" id="KW-0175">Coiled coil</keyword>
<keyword evidence="9" id="KW-0131">Cell cycle</keyword>
<gene>
    <name evidence="16" type="ORF">PTQ27_00910</name>
</gene>
<keyword evidence="7 15" id="KW-1133">Transmembrane helix</keyword>
<proteinExistence type="inferred from homology"/>
<evidence type="ECO:0000256" key="13">
    <source>
        <dbReference type="SAM" id="Coils"/>
    </source>
</evidence>
<evidence type="ECO:0000256" key="14">
    <source>
        <dbReference type="SAM" id="MobiDB-lite"/>
    </source>
</evidence>
<comment type="subcellular location">
    <subcellularLocation>
        <location evidence="1">Cell inner membrane</location>
        <topology evidence="1">Single-pass membrane protein</topology>
    </subcellularLocation>
</comment>
<feature type="region of interest" description="Disordered" evidence="14">
    <location>
        <begin position="107"/>
        <end position="132"/>
    </location>
</feature>
<dbReference type="RefSeq" id="WP_273748485.1">
    <property type="nucleotide sequence ID" value="NZ_JAQSJE010000001.1"/>
</dbReference>
<dbReference type="EMBL" id="JAQSJE010000001">
    <property type="protein sequence ID" value="MDD0823034.1"/>
    <property type="molecule type" value="Genomic_DNA"/>
</dbReference>
<keyword evidence="2" id="KW-1003">Cell membrane</keyword>
<feature type="compositionally biased region" description="Basic and acidic residues" evidence="14">
    <location>
        <begin position="110"/>
        <end position="123"/>
    </location>
</feature>
<evidence type="ECO:0000256" key="4">
    <source>
        <dbReference type="ARBA" id="ARBA00022618"/>
    </source>
</evidence>
<comment type="similarity">
    <text evidence="10">Belongs to the ZapG family.</text>
</comment>
<protein>
    <recommendedName>
        <fullName evidence="11">Z-ring associated protein G</fullName>
    </recommendedName>
    <alternativeName>
        <fullName evidence="12">Cell division protein ZapG</fullName>
    </alternativeName>
</protein>
<feature type="coiled-coil region" evidence="13">
    <location>
        <begin position="37"/>
        <end position="64"/>
    </location>
</feature>
<keyword evidence="17" id="KW-1185">Reference proteome</keyword>
<evidence type="ECO:0000313" key="16">
    <source>
        <dbReference type="EMBL" id="MDD0823034.1"/>
    </source>
</evidence>
<keyword evidence="5 15" id="KW-0812">Transmembrane</keyword>
<evidence type="ECO:0000256" key="8">
    <source>
        <dbReference type="ARBA" id="ARBA00023136"/>
    </source>
</evidence>
<feature type="transmembrane region" description="Helical" evidence="15">
    <location>
        <begin position="6"/>
        <end position="27"/>
    </location>
</feature>
<dbReference type="InterPro" id="IPR009386">
    <property type="entry name" value="ZapG-like"/>
</dbReference>
<name>A0ABT5MLG5_9PAST</name>
<evidence type="ECO:0000256" key="2">
    <source>
        <dbReference type="ARBA" id="ARBA00022475"/>
    </source>
</evidence>
<dbReference type="Proteomes" id="UP001221909">
    <property type="component" value="Unassembled WGS sequence"/>
</dbReference>
<dbReference type="PANTHER" id="PTHR39579:SF1">
    <property type="entry name" value="INNER MEMBRANE PROTEIN YHCB"/>
    <property type="match status" value="1"/>
</dbReference>
<keyword evidence="3" id="KW-0997">Cell inner membrane</keyword>
<evidence type="ECO:0000256" key="10">
    <source>
        <dbReference type="ARBA" id="ARBA00035657"/>
    </source>
</evidence>
<evidence type="ECO:0000256" key="12">
    <source>
        <dbReference type="ARBA" id="ARBA00035727"/>
    </source>
</evidence>
<evidence type="ECO:0000256" key="3">
    <source>
        <dbReference type="ARBA" id="ARBA00022519"/>
    </source>
</evidence>
<dbReference type="PANTHER" id="PTHR39579">
    <property type="entry name" value="INNER MEMBRANE PROTEIN YHCB"/>
    <property type="match status" value="1"/>
</dbReference>
<keyword evidence="8 15" id="KW-0472">Membrane</keyword>
<evidence type="ECO:0000313" key="17">
    <source>
        <dbReference type="Proteomes" id="UP001221909"/>
    </source>
</evidence>
<evidence type="ECO:0000256" key="9">
    <source>
        <dbReference type="ARBA" id="ARBA00023306"/>
    </source>
</evidence>
<keyword evidence="4" id="KW-0132">Cell division</keyword>
<sequence length="132" mass="14920">MEQWSMDIWAAICAALIIGIIIGSTLVRAFHSGVKKQHELEAELKETKTQVDEQKQKLEQHFEQSAQLLSTLATDYKKLYAHLAQSSEQLLPEATKNIELFQQAQLSVQSEEKTEEDQPRDYSEGSSGLLKS</sequence>
<organism evidence="16 17">
    <name type="scientific">Mannheimia cairinae</name>
    <dbReference type="NCBI Taxonomy" id="3025936"/>
    <lineage>
        <taxon>Bacteria</taxon>
        <taxon>Pseudomonadati</taxon>
        <taxon>Pseudomonadota</taxon>
        <taxon>Gammaproteobacteria</taxon>
        <taxon>Pasteurellales</taxon>
        <taxon>Pasteurellaceae</taxon>
        <taxon>Mannheimia</taxon>
    </lineage>
</organism>
<keyword evidence="6" id="KW-0133">Cell shape</keyword>
<dbReference type="Pfam" id="PF06295">
    <property type="entry name" value="ZapG-like"/>
    <property type="match status" value="1"/>
</dbReference>
<evidence type="ECO:0000256" key="1">
    <source>
        <dbReference type="ARBA" id="ARBA00004377"/>
    </source>
</evidence>
<evidence type="ECO:0000256" key="5">
    <source>
        <dbReference type="ARBA" id="ARBA00022692"/>
    </source>
</evidence>
<comment type="caution">
    <text evidence="16">The sequence shown here is derived from an EMBL/GenBank/DDBJ whole genome shotgun (WGS) entry which is preliminary data.</text>
</comment>
<evidence type="ECO:0000256" key="7">
    <source>
        <dbReference type="ARBA" id="ARBA00022989"/>
    </source>
</evidence>
<dbReference type="PIRSF" id="PIRSF006318">
    <property type="entry name" value="YhcB"/>
    <property type="match status" value="1"/>
</dbReference>
<accession>A0ABT5MLG5</accession>
<evidence type="ECO:0000256" key="11">
    <source>
        <dbReference type="ARBA" id="ARBA00035703"/>
    </source>
</evidence>